<dbReference type="OrthoDB" id="5914697at2759"/>
<sequence length="254" mass="29110">MQCGYASGDETLLSYVTIFTGYHEGRHYKDCMGTILPQKIGETRVMLASSLLQFVVEDWYPIQKWITPKDHQNADLARIPFNFAIVKLAHPIKVSEFSTPVCLPTDPSDFTHAQPCFMPKTHYNILTSYGNAYIMILQPFAQCRQHSKNLHPARHFCAKFVMPFAHNHIDTAANMLLEGAPLLCIKDNLIYQLGILDWIKTSNYQDALDPVVFFSATFNITPIVNEVTKETFISPHIVTEDMEMFQMMWHSKMN</sequence>
<proteinExistence type="predicted"/>
<protein>
    <recommendedName>
        <fullName evidence="3">Peptidase S1 domain-containing protein</fullName>
    </recommendedName>
</protein>
<dbReference type="InterPro" id="IPR043504">
    <property type="entry name" value="Peptidase_S1_PA_chymotrypsin"/>
</dbReference>
<dbReference type="InterPro" id="IPR009003">
    <property type="entry name" value="Peptidase_S1_PA"/>
</dbReference>
<keyword evidence="2" id="KW-1185">Reference proteome</keyword>
<name>A0A0V1N887_9BILA</name>
<dbReference type="Proteomes" id="UP000054843">
    <property type="component" value="Unassembled WGS sequence"/>
</dbReference>
<reference evidence="1 2" key="1">
    <citation type="submission" date="2015-01" db="EMBL/GenBank/DDBJ databases">
        <title>Evolution of Trichinella species and genotypes.</title>
        <authorList>
            <person name="Korhonen P.K."/>
            <person name="Edoardo P."/>
            <person name="Giuseppe L.R."/>
            <person name="Gasser R.B."/>
        </authorList>
    </citation>
    <scope>NUCLEOTIDE SEQUENCE [LARGE SCALE GENOMIC DNA]</scope>
    <source>
        <strain evidence="1">ISS1980</strain>
    </source>
</reference>
<comment type="caution">
    <text evidence="1">The sequence shown here is derived from an EMBL/GenBank/DDBJ whole genome shotgun (WGS) entry which is preliminary data.</text>
</comment>
<dbReference type="EMBL" id="JYDO01000003">
    <property type="protein sequence ID" value="KRZ80215.1"/>
    <property type="molecule type" value="Genomic_DNA"/>
</dbReference>
<accession>A0A0V1N887</accession>
<organism evidence="1 2">
    <name type="scientific">Trichinella papuae</name>
    <dbReference type="NCBI Taxonomy" id="268474"/>
    <lineage>
        <taxon>Eukaryota</taxon>
        <taxon>Metazoa</taxon>
        <taxon>Ecdysozoa</taxon>
        <taxon>Nematoda</taxon>
        <taxon>Enoplea</taxon>
        <taxon>Dorylaimia</taxon>
        <taxon>Trichinellida</taxon>
        <taxon>Trichinellidae</taxon>
        <taxon>Trichinella</taxon>
    </lineage>
</organism>
<evidence type="ECO:0000313" key="1">
    <source>
        <dbReference type="EMBL" id="KRZ80215.1"/>
    </source>
</evidence>
<gene>
    <name evidence="1" type="ORF">T10_733</name>
</gene>
<dbReference type="SUPFAM" id="SSF50494">
    <property type="entry name" value="Trypsin-like serine proteases"/>
    <property type="match status" value="1"/>
</dbReference>
<dbReference type="Gene3D" id="2.40.10.10">
    <property type="entry name" value="Trypsin-like serine proteases"/>
    <property type="match status" value="1"/>
</dbReference>
<dbReference type="AlphaFoldDB" id="A0A0V1N887"/>
<evidence type="ECO:0008006" key="3">
    <source>
        <dbReference type="Google" id="ProtNLM"/>
    </source>
</evidence>
<evidence type="ECO:0000313" key="2">
    <source>
        <dbReference type="Proteomes" id="UP000054843"/>
    </source>
</evidence>